<feature type="domain" description="Nephrocystin 3-like N-terminal" evidence="3">
    <location>
        <begin position="712"/>
        <end position="826"/>
    </location>
</feature>
<feature type="compositionally biased region" description="Basic and acidic residues" evidence="2">
    <location>
        <begin position="19"/>
        <end position="35"/>
    </location>
</feature>
<sequence>MDSRNPRENTSPRPGVRGADARRSSDHDRRINSYGDKDKLIESLIDSYKSAVPELDGSNSQRQPEQPTRIRQIAISDKDPATALPSLSITELTRQCVSAFETCVRHERLMKHQWAENRFADFNLFVDGVGALSTSTASLDSRFEFRPDDLVLIKSVLIMLKNFLVQCIRCAEEQSSTDEAIEKVDSSLENLALIAVAIRKTGKRSRLGKADRRFKPEEHTELRRFLKILNWERSRETGRKGWFHIEKLSTQECIDISKEFELSEPQQRLVEVNIRRRNRFLRAQEHSEKLKARQIEEPAKYGDTREEDAETKQLPNVEAVLPENFVKDTTREPGKRINLHTPTIPETKASTAEDSFQVRRAKTTPSQPAMTAITTLTAAARYPKAPKTCQKSKMFKCPCCCQTLPAEFGTNKGLFKKHLAEDISPYTCILPDCPTPFATYTTVLDWEKHSKSEHRPCRICPLCENAAGTFSSMEDLATHIETEHAGAGPPEFILTAISWSGVATIGVSHCPLCDSSGPEYAPEFIQHVLGCIHDFSLCSLPWAEHGQLVSQHVWIANLEMIGDPEKPMRQWFENGEDEEGRDASSLKLDLREYDRVQVQEGGPTHDYFAESENEYFDLTSIQHSCQVLERSLNSWIQLEEDSDALGDLSFTNMSSPNNYTVGWICALTVEYVAAQEFLDEEHEAPEFVLLNDTNDYTFGRLGKHNVVIALGTNFFFKRGGGDRGTAVRFFTTIAAQLVKEYPCLAQHVRNAVEADPSISDKAKREQFEKLVLRPLETVEGDLKTIVVVVDALDKCDREDDARKIIELLPEVKRLRSVRLKFFVTSRPEDSIRSQFKESRGTYEDLLLQDVPEVNDDISKFLADKLAKIQKGTPQLPPIWPGETRLEKLVKTAIPLFIVAVTYYRFIKDKRHAGGGPGRKARKDP</sequence>
<dbReference type="OrthoDB" id="20872at2759"/>
<evidence type="ECO:0000256" key="1">
    <source>
        <dbReference type="ARBA" id="ARBA00022737"/>
    </source>
</evidence>
<dbReference type="InterPro" id="IPR056884">
    <property type="entry name" value="NPHP3-like_N"/>
</dbReference>
<dbReference type="Gene3D" id="3.40.50.1580">
    <property type="entry name" value="Nucleoside phosphorylase domain"/>
    <property type="match status" value="1"/>
</dbReference>
<keyword evidence="5" id="KW-1185">Reference proteome</keyword>
<dbReference type="GO" id="GO:0003824">
    <property type="term" value="F:catalytic activity"/>
    <property type="evidence" value="ECO:0007669"/>
    <property type="project" value="InterPro"/>
</dbReference>
<evidence type="ECO:0000256" key="2">
    <source>
        <dbReference type="SAM" id="MobiDB-lite"/>
    </source>
</evidence>
<dbReference type="AlphaFoldDB" id="A0A0L0NCK3"/>
<dbReference type="PANTHER" id="PTHR35391">
    <property type="entry name" value="C2H2-TYPE DOMAIN-CONTAINING PROTEIN-RELATED"/>
    <property type="match status" value="1"/>
</dbReference>
<feature type="region of interest" description="Disordered" evidence="2">
    <location>
        <begin position="1"/>
        <end position="35"/>
    </location>
</feature>
<accession>A0A0L0NCK3</accession>
<dbReference type="InterPro" id="IPR035994">
    <property type="entry name" value="Nucleoside_phosphorylase_sf"/>
</dbReference>
<name>A0A0L0NCK3_TOLOC</name>
<dbReference type="GO" id="GO:0009116">
    <property type="term" value="P:nucleoside metabolic process"/>
    <property type="evidence" value="ECO:0007669"/>
    <property type="project" value="InterPro"/>
</dbReference>
<reference evidence="4 5" key="1">
    <citation type="journal article" date="2015" name="BMC Genomics">
        <title>The genome of the truffle-parasite Tolypocladium ophioglossoides and the evolution of antifungal peptaibiotics.</title>
        <authorList>
            <person name="Quandt C.A."/>
            <person name="Bushley K.E."/>
            <person name="Spatafora J.W."/>
        </authorList>
    </citation>
    <scope>NUCLEOTIDE SEQUENCE [LARGE SCALE GENOMIC DNA]</scope>
    <source>
        <strain evidence="4 5">CBS 100239</strain>
    </source>
</reference>
<dbReference type="PANTHER" id="PTHR35391:SF5">
    <property type="entry name" value="DUF6590 DOMAIN-CONTAINING PROTEIN"/>
    <property type="match status" value="1"/>
</dbReference>
<dbReference type="EMBL" id="LFRF01000007">
    <property type="protein sequence ID" value="KND91791.1"/>
    <property type="molecule type" value="Genomic_DNA"/>
</dbReference>
<evidence type="ECO:0000259" key="3">
    <source>
        <dbReference type="Pfam" id="PF24883"/>
    </source>
</evidence>
<gene>
    <name evidence="4" type="ORF">TOPH_03388</name>
</gene>
<protein>
    <recommendedName>
        <fullName evidence="3">Nephrocystin 3-like N-terminal domain-containing protein</fullName>
    </recommendedName>
</protein>
<dbReference type="Pfam" id="PF24883">
    <property type="entry name" value="NPHP3_N"/>
    <property type="match status" value="1"/>
</dbReference>
<dbReference type="STRING" id="1163406.A0A0L0NCK3"/>
<organism evidence="4 5">
    <name type="scientific">Tolypocladium ophioglossoides (strain CBS 100239)</name>
    <name type="common">Snaketongue truffleclub</name>
    <name type="synonym">Elaphocordyceps ophioglossoides</name>
    <dbReference type="NCBI Taxonomy" id="1163406"/>
    <lineage>
        <taxon>Eukaryota</taxon>
        <taxon>Fungi</taxon>
        <taxon>Dikarya</taxon>
        <taxon>Ascomycota</taxon>
        <taxon>Pezizomycotina</taxon>
        <taxon>Sordariomycetes</taxon>
        <taxon>Hypocreomycetidae</taxon>
        <taxon>Hypocreales</taxon>
        <taxon>Ophiocordycipitaceae</taxon>
        <taxon>Tolypocladium</taxon>
    </lineage>
</organism>
<comment type="caution">
    <text evidence="4">The sequence shown here is derived from an EMBL/GenBank/DDBJ whole genome shotgun (WGS) entry which is preliminary data.</text>
</comment>
<proteinExistence type="predicted"/>
<dbReference type="Proteomes" id="UP000036947">
    <property type="component" value="Unassembled WGS sequence"/>
</dbReference>
<evidence type="ECO:0000313" key="4">
    <source>
        <dbReference type="EMBL" id="KND91791.1"/>
    </source>
</evidence>
<evidence type="ECO:0000313" key="5">
    <source>
        <dbReference type="Proteomes" id="UP000036947"/>
    </source>
</evidence>
<keyword evidence="1" id="KW-0677">Repeat</keyword>